<name>A0ACC0B852_CATRO</name>
<proteinExistence type="predicted"/>
<evidence type="ECO:0000313" key="1">
    <source>
        <dbReference type="EMBL" id="KAI5668817.1"/>
    </source>
</evidence>
<organism evidence="1 2">
    <name type="scientific">Catharanthus roseus</name>
    <name type="common">Madagascar periwinkle</name>
    <name type="synonym">Vinca rosea</name>
    <dbReference type="NCBI Taxonomy" id="4058"/>
    <lineage>
        <taxon>Eukaryota</taxon>
        <taxon>Viridiplantae</taxon>
        <taxon>Streptophyta</taxon>
        <taxon>Embryophyta</taxon>
        <taxon>Tracheophyta</taxon>
        <taxon>Spermatophyta</taxon>
        <taxon>Magnoliopsida</taxon>
        <taxon>eudicotyledons</taxon>
        <taxon>Gunneridae</taxon>
        <taxon>Pentapetalae</taxon>
        <taxon>asterids</taxon>
        <taxon>lamiids</taxon>
        <taxon>Gentianales</taxon>
        <taxon>Apocynaceae</taxon>
        <taxon>Rauvolfioideae</taxon>
        <taxon>Vinceae</taxon>
        <taxon>Catharanthinae</taxon>
        <taxon>Catharanthus</taxon>
    </lineage>
</organism>
<dbReference type="EMBL" id="CM044704">
    <property type="protein sequence ID" value="KAI5668817.1"/>
    <property type="molecule type" value="Genomic_DNA"/>
</dbReference>
<keyword evidence="2" id="KW-1185">Reference proteome</keyword>
<comment type="caution">
    <text evidence="1">The sequence shown here is derived from an EMBL/GenBank/DDBJ whole genome shotgun (WGS) entry which is preliminary data.</text>
</comment>
<accession>A0ACC0B852</accession>
<sequence length="185" mass="21120">MGSIEGCLPVMWSYEDYLFAIGFHPTIPVGLRRKKKGHSFPKVLVAKLGKKVLQQGGNIGMVMIQFAIKLGFYIKLVSEQTPIKGPFMFNNIKMYHITKDYMAREYVEIKSSRVDECYDNVTNHASCVLGTENEERGKEKELGICLEDLPISPFLNPSLSFHEALLCFEFLFTTLLLIMDHSKKF</sequence>
<dbReference type="Proteomes" id="UP001060085">
    <property type="component" value="Linkage Group LG04"/>
</dbReference>
<reference evidence="2" key="1">
    <citation type="journal article" date="2023" name="Nat. Plants">
        <title>Single-cell RNA sequencing provides a high-resolution roadmap for understanding the multicellular compartmentation of specialized metabolism.</title>
        <authorList>
            <person name="Sun S."/>
            <person name="Shen X."/>
            <person name="Li Y."/>
            <person name="Li Y."/>
            <person name="Wang S."/>
            <person name="Li R."/>
            <person name="Zhang H."/>
            <person name="Shen G."/>
            <person name="Guo B."/>
            <person name="Wei J."/>
            <person name="Xu J."/>
            <person name="St-Pierre B."/>
            <person name="Chen S."/>
            <person name="Sun C."/>
        </authorList>
    </citation>
    <scope>NUCLEOTIDE SEQUENCE [LARGE SCALE GENOMIC DNA]</scope>
</reference>
<evidence type="ECO:0000313" key="2">
    <source>
        <dbReference type="Proteomes" id="UP001060085"/>
    </source>
</evidence>
<protein>
    <submittedName>
        <fullName evidence="1">Uncharacterized protein</fullName>
    </submittedName>
</protein>
<gene>
    <name evidence="1" type="ORF">M9H77_18670</name>
</gene>